<keyword evidence="2" id="KW-1185">Reference proteome</keyword>
<accession>A0A5C6CZE4</accession>
<dbReference type="OrthoDB" id="290163at2"/>
<proteinExistence type="predicted"/>
<reference evidence="1 2" key="1">
    <citation type="submission" date="2019-02" db="EMBL/GenBank/DDBJ databases">
        <title>Deep-cultivation of Planctomycetes and their phenomic and genomic characterization uncovers novel biology.</title>
        <authorList>
            <person name="Wiegand S."/>
            <person name="Jogler M."/>
            <person name="Boedeker C."/>
            <person name="Pinto D."/>
            <person name="Vollmers J."/>
            <person name="Rivas-Marin E."/>
            <person name="Kohn T."/>
            <person name="Peeters S.H."/>
            <person name="Heuer A."/>
            <person name="Rast P."/>
            <person name="Oberbeckmann S."/>
            <person name="Bunk B."/>
            <person name="Jeske O."/>
            <person name="Meyerdierks A."/>
            <person name="Storesund J.E."/>
            <person name="Kallscheuer N."/>
            <person name="Luecker S."/>
            <person name="Lage O.M."/>
            <person name="Pohl T."/>
            <person name="Merkel B.J."/>
            <person name="Hornburger P."/>
            <person name="Mueller R.-W."/>
            <person name="Bruemmer F."/>
            <person name="Labrenz M."/>
            <person name="Spormann A.M."/>
            <person name="Op Den Camp H."/>
            <person name="Overmann J."/>
            <person name="Amann R."/>
            <person name="Jetten M.S.M."/>
            <person name="Mascher T."/>
            <person name="Medema M.H."/>
            <person name="Devos D.P."/>
            <person name="Kaster A.-K."/>
            <person name="Ovreas L."/>
            <person name="Rohde M."/>
            <person name="Galperin M.Y."/>
            <person name="Jogler C."/>
        </authorList>
    </citation>
    <scope>NUCLEOTIDE SEQUENCE [LARGE SCALE GENOMIC DNA]</scope>
    <source>
        <strain evidence="1 2">Poly41</strain>
    </source>
</reference>
<protein>
    <submittedName>
        <fullName evidence="1">Uncharacterized protein</fullName>
    </submittedName>
</protein>
<dbReference type="EMBL" id="SJPV01000031">
    <property type="protein sequence ID" value="TWU28039.1"/>
    <property type="molecule type" value="Genomic_DNA"/>
</dbReference>
<evidence type="ECO:0000313" key="1">
    <source>
        <dbReference type="EMBL" id="TWU28039.1"/>
    </source>
</evidence>
<dbReference type="RefSeq" id="WP_146531580.1">
    <property type="nucleotide sequence ID" value="NZ_SJPV01000031.1"/>
</dbReference>
<sequence>MAMIDTQKNRATELRTAILTLDPETYQEIRRSYYKIAEELRPLVDALGKADVDHGGPAGPLLEEHYIFCEMLDQLDKSILGAVV</sequence>
<gene>
    <name evidence="1" type="ORF">Poly41_69350</name>
</gene>
<name>A0A5C6CZE4_9BACT</name>
<dbReference type="Proteomes" id="UP000319143">
    <property type="component" value="Unassembled WGS sequence"/>
</dbReference>
<dbReference type="AlphaFoldDB" id="A0A5C6CZE4"/>
<organism evidence="1 2">
    <name type="scientific">Novipirellula artificiosorum</name>
    <dbReference type="NCBI Taxonomy" id="2528016"/>
    <lineage>
        <taxon>Bacteria</taxon>
        <taxon>Pseudomonadati</taxon>
        <taxon>Planctomycetota</taxon>
        <taxon>Planctomycetia</taxon>
        <taxon>Pirellulales</taxon>
        <taxon>Pirellulaceae</taxon>
        <taxon>Novipirellula</taxon>
    </lineage>
</organism>
<evidence type="ECO:0000313" key="2">
    <source>
        <dbReference type="Proteomes" id="UP000319143"/>
    </source>
</evidence>
<comment type="caution">
    <text evidence="1">The sequence shown here is derived from an EMBL/GenBank/DDBJ whole genome shotgun (WGS) entry which is preliminary data.</text>
</comment>